<gene>
    <name evidence="2" type="ORF">K7C98_42300</name>
</gene>
<dbReference type="Proteomes" id="UP001139031">
    <property type="component" value="Unassembled WGS sequence"/>
</dbReference>
<evidence type="ECO:0000313" key="3">
    <source>
        <dbReference type="Proteomes" id="UP001139031"/>
    </source>
</evidence>
<evidence type="ECO:0008006" key="4">
    <source>
        <dbReference type="Google" id="ProtNLM"/>
    </source>
</evidence>
<keyword evidence="3" id="KW-1185">Reference proteome</keyword>
<organism evidence="2 3">
    <name type="scientific">Nannocystis pusilla</name>
    <dbReference type="NCBI Taxonomy" id="889268"/>
    <lineage>
        <taxon>Bacteria</taxon>
        <taxon>Pseudomonadati</taxon>
        <taxon>Myxococcota</taxon>
        <taxon>Polyangia</taxon>
        <taxon>Nannocystales</taxon>
        <taxon>Nannocystaceae</taxon>
        <taxon>Nannocystis</taxon>
    </lineage>
</organism>
<accession>A0ABS7U5Q3</accession>
<proteinExistence type="predicted"/>
<sequence length="133" mass="14581">MSSSSRSGLVLAFTVGLALPLLAGCTDRAQGEDEVVEACKNTCPLQFECGFADEDNTLEKCLEGCPDFLRAQRKECEAYFDLKVCLGQVSCQEYSQYQEALDRPIGTFSDAPEYPCQAEVVAQARQCYGVEDP</sequence>
<reference evidence="2" key="1">
    <citation type="submission" date="2021-08" db="EMBL/GenBank/DDBJ databases">
        <authorList>
            <person name="Stevens D.C."/>
        </authorList>
    </citation>
    <scope>NUCLEOTIDE SEQUENCE</scope>
    <source>
        <strain evidence="2">DSM 53165</strain>
    </source>
</reference>
<protein>
    <recommendedName>
        <fullName evidence="4">Lipoprotein</fullName>
    </recommendedName>
</protein>
<dbReference type="PROSITE" id="PS51257">
    <property type="entry name" value="PROKAR_LIPOPROTEIN"/>
    <property type="match status" value="1"/>
</dbReference>
<name>A0ABS7U5Q3_9BACT</name>
<feature type="chain" id="PRO_5045914930" description="Lipoprotein" evidence="1">
    <location>
        <begin position="24"/>
        <end position="133"/>
    </location>
</feature>
<feature type="signal peptide" evidence="1">
    <location>
        <begin position="1"/>
        <end position="23"/>
    </location>
</feature>
<evidence type="ECO:0000313" key="2">
    <source>
        <dbReference type="EMBL" id="MBZ5715903.1"/>
    </source>
</evidence>
<keyword evidence="1" id="KW-0732">Signal</keyword>
<dbReference type="EMBL" id="JAIRAU010000059">
    <property type="protein sequence ID" value="MBZ5715903.1"/>
    <property type="molecule type" value="Genomic_DNA"/>
</dbReference>
<evidence type="ECO:0000256" key="1">
    <source>
        <dbReference type="SAM" id="SignalP"/>
    </source>
</evidence>
<comment type="caution">
    <text evidence="2">The sequence shown here is derived from an EMBL/GenBank/DDBJ whole genome shotgun (WGS) entry which is preliminary data.</text>
</comment>
<dbReference type="RefSeq" id="WP_224197642.1">
    <property type="nucleotide sequence ID" value="NZ_JAIRAU010000059.1"/>
</dbReference>